<dbReference type="GO" id="GO:0003677">
    <property type="term" value="F:DNA binding"/>
    <property type="evidence" value="ECO:0007669"/>
    <property type="project" value="InterPro"/>
</dbReference>
<accession>A0A382LI83</accession>
<evidence type="ECO:0000256" key="1">
    <source>
        <dbReference type="ARBA" id="ARBA00022723"/>
    </source>
</evidence>
<keyword evidence="3" id="KW-0863">Zinc-finger</keyword>
<dbReference type="SMART" id="SM00493">
    <property type="entry name" value="TOPRIM"/>
    <property type="match status" value="1"/>
</dbReference>
<reference evidence="8" key="1">
    <citation type="submission" date="2018-05" db="EMBL/GenBank/DDBJ databases">
        <authorList>
            <person name="Lanie J.A."/>
            <person name="Ng W.-L."/>
            <person name="Kazmierczak K.M."/>
            <person name="Andrzejewski T.M."/>
            <person name="Davidsen T.M."/>
            <person name="Wayne K.J."/>
            <person name="Tettelin H."/>
            <person name="Glass J.I."/>
            <person name="Rusch D."/>
            <person name="Podicherti R."/>
            <person name="Tsui H.-C.T."/>
            <person name="Winkler M.E."/>
        </authorList>
    </citation>
    <scope>NUCLEOTIDE SEQUENCE</scope>
</reference>
<dbReference type="PANTHER" id="PTHR30446:SF0">
    <property type="entry name" value="RECOMBINATION PROTEIN RECR"/>
    <property type="match status" value="1"/>
</dbReference>
<dbReference type="SUPFAM" id="SSF111304">
    <property type="entry name" value="Recombination protein RecR"/>
    <property type="match status" value="1"/>
</dbReference>
<dbReference type="GO" id="GO:0008270">
    <property type="term" value="F:zinc ion binding"/>
    <property type="evidence" value="ECO:0007669"/>
    <property type="project" value="UniProtKB-KW"/>
</dbReference>
<keyword evidence="1" id="KW-0479">Metal-binding</keyword>
<dbReference type="InterPro" id="IPR000093">
    <property type="entry name" value="DNA_Rcmb_RecR"/>
</dbReference>
<gene>
    <name evidence="8" type="ORF">METZ01_LOCUS287751</name>
</gene>
<dbReference type="GO" id="GO:0006281">
    <property type="term" value="P:DNA repair"/>
    <property type="evidence" value="ECO:0007669"/>
    <property type="project" value="UniProtKB-KW"/>
</dbReference>
<dbReference type="InterPro" id="IPR015967">
    <property type="entry name" value="Rcmb_RecR_Znf"/>
</dbReference>
<evidence type="ECO:0000256" key="3">
    <source>
        <dbReference type="ARBA" id="ARBA00022771"/>
    </source>
</evidence>
<proteinExistence type="inferred from homology"/>
<evidence type="ECO:0000256" key="5">
    <source>
        <dbReference type="ARBA" id="ARBA00023172"/>
    </source>
</evidence>
<evidence type="ECO:0000256" key="6">
    <source>
        <dbReference type="ARBA" id="ARBA00023204"/>
    </source>
</evidence>
<dbReference type="InterPro" id="IPR034137">
    <property type="entry name" value="TOPRIM_RecR"/>
</dbReference>
<evidence type="ECO:0000256" key="2">
    <source>
        <dbReference type="ARBA" id="ARBA00022763"/>
    </source>
</evidence>
<dbReference type="Gene3D" id="3.40.1360.10">
    <property type="match status" value="1"/>
</dbReference>
<dbReference type="Pfam" id="PF21176">
    <property type="entry name" value="RecR_HhH"/>
    <property type="match status" value="1"/>
</dbReference>
<dbReference type="Gene3D" id="6.10.250.240">
    <property type="match status" value="1"/>
</dbReference>
<protein>
    <recommendedName>
        <fullName evidence="7">Toprim domain-containing protein</fullName>
    </recommendedName>
</protein>
<evidence type="ECO:0000256" key="4">
    <source>
        <dbReference type="ARBA" id="ARBA00022833"/>
    </source>
</evidence>
<dbReference type="InterPro" id="IPR023627">
    <property type="entry name" value="Rcmb_RecR"/>
</dbReference>
<dbReference type="EMBL" id="UINC01086440">
    <property type="protein sequence ID" value="SVC34897.1"/>
    <property type="molecule type" value="Genomic_DNA"/>
</dbReference>
<dbReference type="Pfam" id="PF02132">
    <property type="entry name" value="RecR_ZnF"/>
    <property type="match status" value="1"/>
</dbReference>
<keyword evidence="2" id="KW-0227">DNA damage</keyword>
<dbReference type="Gene3D" id="1.10.8.420">
    <property type="entry name" value="RecR Domain 1"/>
    <property type="match status" value="1"/>
</dbReference>
<dbReference type="PROSITE" id="PS01300">
    <property type="entry name" value="RECR"/>
    <property type="match status" value="1"/>
</dbReference>
<dbReference type="GO" id="GO:0006310">
    <property type="term" value="P:DNA recombination"/>
    <property type="evidence" value="ECO:0007669"/>
    <property type="project" value="UniProtKB-KW"/>
</dbReference>
<dbReference type="PROSITE" id="PS50880">
    <property type="entry name" value="TOPRIM"/>
    <property type="match status" value="1"/>
</dbReference>
<dbReference type="CDD" id="cd01025">
    <property type="entry name" value="TOPRIM_recR"/>
    <property type="match status" value="1"/>
</dbReference>
<dbReference type="AlphaFoldDB" id="A0A382LI83"/>
<dbReference type="Pfam" id="PF21175">
    <property type="entry name" value="RecR_C"/>
    <property type="match status" value="1"/>
</dbReference>
<keyword evidence="4" id="KW-0862">Zinc</keyword>
<dbReference type="Pfam" id="PF13662">
    <property type="entry name" value="Toprim_4"/>
    <property type="match status" value="1"/>
</dbReference>
<sequence>MPPTLEKVIEAFSKFPGIGKKTAHRLGLHVLKTHTKEVEDFAQALVNVKSKINTCNTCHNIAEAELCEICSDEKRDSSIICICEEPSDIYLIEKTGFKGVYHVLGGLLSPLDGIGPDDLQIDSLMERVKSATELIVATDASIEGEATILYISKLLDSHPIKMTRLSRGLPVGGHLEYVDEATLTQSINERVELHSEE</sequence>
<keyword evidence="6" id="KW-0234">DNA repair</keyword>
<dbReference type="PANTHER" id="PTHR30446">
    <property type="entry name" value="RECOMBINATION PROTEIN RECR"/>
    <property type="match status" value="1"/>
</dbReference>
<dbReference type="HAMAP" id="MF_00017">
    <property type="entry name" value="RecR"/>
    <property type="match status" value="1"/>
</dbReference>
<name>A0A382LI83_9ZZZZ</name>
<keyword evidence="5" id="KW-0233">DNA recombination</keyword>
<feature type="domain" description="Toprim" evidence="7">
    <location>
        <begin position="78"/>
        <end position="170"/>
    </location>
</feature>
<evidence type="ECO:0000259" key="7">
    <source>
        <dbReference type="PROSITE" id="PS50880"/>
    </source>
</evidence>
<dbReference type="Gene3D" id="3.30.60.80">
    <property type="match status" value="1"/>
</dbReference>
<dbReference type="InterPro" id="IPR006171">
    <property type="entry name" value="TOPRIM_dom"/>
</dbReference>
<dbReference type="NCBIfam" id="TIGR00615">
    <property type="entry name" value="recR"/>
    <property type="match status" value="1"/>
</dbReference>
<organism evidence="8">
    <name type="scientific">marine metagenome</name>
    <dbReference type="NCBI Taxonomy" id="408172"/>
    <lineage>
        <taxon>unclassified sequences</taxon>
        <taxon>metagenomes</taxon>
        <taxon>ecological metagenomes</taxon>
    </lineage>
</organism>
<evidence type="ECO:0000313" key="8">
    <source>
        <dbReference type="EMBL" id="SVC34897.1"/>
    </source>
</evidence>